<dbReference type="Proteomes" id="UP000270616">
    <property type="component" value="Unassembled WGS sequence"/>
</dbReference>
<evidence type="ECO:0008006" key="5">
    <source>
        <dbReference type="Google" id="ProtNLM"/>
    </source>
</evidence>
<dbReference type="GO" id="GO:0006307">
    <property type="term" value="P:DNA alkylation repair"/>
    <property type="evidence" value="ECO:0007669"/>
    <property type="project" value="TreeGrafter"/>
</dbReference>
<proteinExistence type="predicted"/>
<dbReference type="GO" id="GO:0006285">
    <property type="term" value="P:base-excision repair, AP site formation"/>
    <property type="evidence" value="ECO:0007669"/>
    <property type="project" value="TreeGrafter"/>
</dbReference>
<dbReference type="GO" id="GO:0032131">
    <property type="term" value="F:alkylated DNA binding"/>
    <property type="evidence" value="ECO:0007669"/>
    <property type="project" value="TreeGrafter"/>
</dbReference>
<dbReference type="InterPro" id="IPR011257">
    <property type="entry name" value="DNA_glycosylase"/>
</dbReference>
<evidence type="ECO:0000313" key="4">
    <source>
        <dbReference type="Proteomes" id="UP000270616"/>
    </source>
</evidence>
<evidence type="ECO:0000313" key="3">
    <source>
        <dbReference type="EMBL" id="ROZ63598.1"/>
    </source>
</evidence>
<dbReference type="GO" id="GO:0032993">
    <property type="term" value="C:protein-DNA complex"/>
    <property type="evidence" value="ECO:0007669"/>
    <property type="project" value="TreeGrafter"/>
</dbReference>
<reference evidence="3 4" key="1">
    <citation type="submission" date="2018-10" db="EMBL/GenBank/DDBJ databases">
        <title>Kocuria sp. M5W7-7, whole genome shotgun sequence.</title>
        <authorList>
            <person name="Tuo L."/>
        </authorList>
    </citation>
    <scope>NUCLEOTIDE SEQUENCE [LARGE SCALE GENOMIC DNA]</scope>
    <source>
        <strain evidence="3 4">M5W7-7</strain>
    </source>
</reference>
<sequence>MDLGATMGVLTRGDSHPTARIDHDGALWITTRTGDDPLTARFSRVGPGTELNRDVHVQAWGLGAEAFMAEAPRWAGEGDDWTGLRHGSSWDLLPESLRRARSRHPGVRLIATGRLVETLVNAVLEQRVTGGEAVRAQRWLARAHGDPAPGPVPEGMRVFPSAATIRRIPSWAWHRAGVDPARSRTIQNVVERAAGLDRWNTVALGPDLQRAVGSIPGVGPWTLAQTLQITHGDPDSVSVYDYHLAHHVTEFFDGHRGEDARMLELLEPWSGHRQRVVRLLYLSGWRPQAKGPRLSPEDRRHM</sequence>
<dbReference type="InterPro" id="IPR051912">
    <property type="entry name" value="Alkylbase_DNA_Glycosylase/TA"/>
</dbReference>
<dbReference type="SUPFAM" id="SSF48150">
    <property type="entry name" value="DNA-glycosylase"/>
    <property type="match status" value="1"/>
</dbReference>
<dbReference type="GO" id="GO:0043916">
    <property type="term" value="F:DNA-7-methylguanine glycosylase activity"/>
    <property type="evidence" value="ECO:0007669"/>
    <property type="project" value="TreeGrafter"/>
</dbReference>
<accession>A0A3N3ZY13</accession>
<dbReference type="PANTHER" id="PTHR43003:SF6">
    <property type="entry name" value="DNA GLYCOSYLASE"/>
    <property type="match status" value="1"/>
</dbReference>
<dbReference type="AlphaFoldDB" id="A0A3N3ZY13"/>
<dbReference type="Gene3D" id="1.10.340.30">
    <property type="entry name" value="Hypothetical protein, domain 2"/>
    <property type="match status" value="1"/>
</dbReference>
<name>A0A3N3ZY13_9MICC</name>
<dbReference type="GO" id="GO:0008725">
    <property type="term" value="F:DNA-3-methyladenine glycosylase activity"/>
    <property type="evidence" value="ECO:0007669"/>
    <property type="project" value="TreeGrafter"/>
</dbReference>
<dbReference type="EMBL" id="RKMF01000006">
    <property type="protein sequence ID" value="ROZ63598.1"/>
    <property type="molecule type" value="Genomic_DNA"/>
</dbReference>
<evidence type="ECO:0000256" key="2">
    <source>
        <dbReference type="ARBA" id="ARBA00023204"/>
    </source>
</evidence>
<gene>
    <name evidence="3" type="ORF">EDL96_05775</name>
</gene>
<keyword evidence="4" id="KW-1185">Reference proteome</keyword>
<organism evidence="3 4">
    <name type="scientific">Kocuria soli</name>
    <dbReference type="NCBI Taxonomy" id="2485125"/>
    <lineage>
        <taxon>Bacteria</taxon>
        <taxon>Bacillati</taxon>
        <taxon>Actinomycetota</taxon>
        <taxon>Actinomycetes</taxon>
        <taxon>Micrococcales</taxon>
        <taxon>Micrococcaceae</taxon>
        <taxon>Kocuria</taxon>
    </lineage>
</organism>
<comment type="caution">
    <text evidence="3">The sequence shown here is derived from an EMBL/GenBank/DDBJ whole genome shotgun (WGS) entry which is preliminary data.</text>
</comment>
<evidence type="ECO:0000256" key="1">
    <source>
        <dbReference type="ARBA" id="ARBA00022763"/>
    </source>
</evidence>
<dbReference type="OrthoDB" id="5501430at2"/>
<keyword evidence="2" id="KW-0234">DNA repair</keyword>
<dbReference type="PANTHER" id="PTHR43003">
    <property type="entry name" value="DNA-3-METHYLADENINE GLYCOSYLASE"/>
    <property type="match status" value="1"/>
</dbReference>
<dbReference type="GO" id="GO:0005737">
    <property type="term" value="C:cytoplasm"/>
    <property type="evidence" value="ECO:0007669"/>
    <property type="project" value="TreeGrafter"/>
</dbReference>
<protein>
    <recommendedName>
        <fullName evidence="5">DNA-3-methyladenine glycosylase 2 family protein</fullName>
    </recommendedName>
</protein>
<keyword evidence="1" id="KW-0227">DNA damage</keyword>